<evidence type="ECO:0000313" key="2">
    <source>
        <dbReference type="EMBL" id="MCR8631871.1"/>
    </source>
</evidence>
<gene>
    <name evidence="2" type="ORF">NV381_11700</name>
</gene>
<dbReference type="InterPro" id="IPR029063">
    <property type="entry name" value="SAM-dependent_MTases_sf"/>
</dbReference>
<reference evidence="2 3" key="1">
    <citation type="submission" date="2022-08" db="EMBL/GenBank/DDBJ databases">
        <title>Paenibacillus endoradicis sp. nov., Paenibacillus radicibacter sp. nov and Paenibacillus pararadicis sp. nov., three cold-adapted plant growth-promoting bacteria isolated from root of Larix gmelinii in Great Khingan.</title>
        <authorList>
            <person name="Xue H."/>
        </authorList>
    </citation>
    <scope>NUCLEOTIDE SEQUENCE [LARGE SCALE GENOMIC DNA]</scope>
    <source>
        <strain evidence="2 3">N5-1-1-5</strain>
    </source>
</reference>
<accession>A0ABT1YF99</accession>
<dbReference type="RefSeq" id="WP_258213462.1">
    <property type="nucleotide sequence ID" value="NZ_JANQBD010000007.1"/>
</dbReference>
<dbReference type="Gene3D" id="3.40.50.150">
    <property type="entry name" value="Vaccinia Virus protein VP39"/>
    <property type="match status" value="1"/>
</dbReference>
<organism evidence="2 3">
    <name type="scientific">Paenibacillus radicis</name>
    <name type="common">ex Xue et al. 2023</name>
    <dbReference type="NCBI Taxonomy" id="2972489"/>
    <lineage>
        <taxon>Bacteria</taxon>
        <taxon>Bacillati</taxon>
        <taxon>Bacillota</taxon>
        <taxon>Bacilli</taxon>
        <taxon>Bacillales</taxon>
        <taxon>Paenibacillaceae</taxon>
        <taxon>Paenibacillus</taxon>
    </lineage>
</organism>
<dbReference type="Pfam" id="PF01728">
    <property type="entry name" value="FtsJ"/>
    <property type="match status" value="1"/>
</dbReference>
<keyword evidence="2" id="KW-0808">Transferase</keyword>
<dbReference type="SUPFAM" id="SSF53335">
    <property type="entry name" value="S-adenosyl-L-methionine-dependent methyltransferases"/>
    <property type="match status" value="1"/>
</dbReference>
<name>A0ABT1YF99_9BACL</name>
<evidence type="ECO:0000313" key="3">
    <source>
        <dbReference type="Proteomes" id="UP001300012"/>
    </source>
</evidence>
<dbReference type="GO" id="GO:0008168">
    <property type="term" value="F:methyltransferase activity"/>
    <property type="evidence" value="ECO:0007669"/>
    <property type="project" value="UniProtKB-KW"/>
</dbReference>
<dbReference type="CDD" id="cd02440">
    <property type="entry name" value="AdoMet_MTases"/>
    <property type="match status" value="1"/>
</dbReference>
<feature type="domain" description="Ribosomal RNA methyltransferase FtsJ" evidence="1">
    <location>
        <begin position="184"/>
        <end position="272"/>
    </location>
</feature>
<dbReference type="Proteomes" id="UP001300012">
    <property type="component" value="Unassembled WGS sequence"/>
</dbReference>
<keyword evidence="3" id="KW-1185">Reference proteome</keyword>
<keyword evidence="2" id="KW-0489">Methyltransferase</keyword>
<dbReference type="InterPro" id="IPR002877">
    <property type="entry name" value="RNA_MeTrfase_FtsJ_dom"/>
</dbReference>
<proteinExistence type="predicted"/>
<evidence type="ECO:0000259" key="1">
    <source>
        <dbReference type="Pfam" id="PF01728"/>
    </source>
</evidence>
<comment type="caution">
    <text evidence="2">The sequence shown here is derived from an EMBL/GenBank/DDBJ whole genome shotgun (WGS) entry which is preliminary data.</text>
</comment>
<dbReference type="GO" id="GO:0032259">
    <property type="term" value="P:methylation"/>
    <property type="evidence" value="ECO:0007669"/>
    <property type="project" value="UniProtKB-KW"/>
</dbReference>
<protein>
    <submittedName>
        <fullName evidence="2">Methyltransferase domain-containing protein</fullName>
    </submittedName>
</protein>
<dbReference type="PANTHER" id="PTHR37524:SF2">
    <property type="entry name" value="RIBOSOMAL RNA METHYLTRANSFERASE FTSJ DOMAIN-CONTAINING PROTEIN"/>
    <property type="match status" value="1"/>
</dbReference>
<sequence length="343" mass="38216">MIVDTVKSSVFIGTANHGFGQQAQEEIRRLFGNEAKFSHVVPAEIFLYSLPLGKLDAISKVLEQEPMFLRHMQPVDTELDWDGSITSLQTWISDSFQLAEGTKLAIQIRKTEQTSQLSTGECKKALDSVLMDAYAIVPVAKDAELILSVYLTPERAYAGISKPTDNLSDWSGGAIRFRKEDGQVSRAKFKLLESEVAFGLDFTQYRSAIDIGAAPGGWTSLLLERGVKVTAIDPAKLDASLLKHPNLTFHKKNASDVLLQPDSFDLLVCDMSWSPRQMGRLVKGLLHALQSGGTAIITVKLMHKKPFQTVRELLEDIEPELNLQKAKQLFHNREELTLFFIKS</sequence>
<dbReference type="PANTHER" id="PTHR37524">
    <property type="entry name" value="RIBOSOMAL RNA LARGE SUBUNIT METHYLTRANSFERASE M"/>
    <property type="match status" value="1"/>
</dbReference>
<dbReference type="EMBL" id="JANQBD010000007">
    <property type="protein sequence ID" value="MCR8631871.1"/>
    <property type="molecule type" value="Genomic_DNA"/>
</dbReference>